<evidence type="ECO:0008006" key="4">
    <source>
        <dbReference type="Google" id="ProtNLM"/>
    </source>
</evidence>
<sequence length="115" mass="12943">MNKFFTKILILLVSLFWFHSGVDAAEIVQVTSSSVLLIGDHNRTYTVKLACTEITPDLEEESLKWLKKQLPRHTKVNLKPKGSLNGVLVAKVIPFDSKIDITEKYINEGLATNKC</sequence>
<feature type="chain" id="PRO_5001986359" description="Nuclease" evidence="1">
    <location>
        <begin position="25"/>
        <end position="115"/>
    </location>
</feature>
<evidence type="ECO:0000313" key="2">
    <source>
        <dbReference type="EMBL" id="KGG19365.1"/>
    </source>
</evidence>
<dbReference type="RefSeq" id="WP_036906954.1">
    <property type="nucleotide sequence ID" value="NZ_JNAX01000015.1"/>
</dbReference>
<gene>
    <name evidence="2" type="ORF">EV03_1747</name>
</gene>
<keyword evidence="1" id="KW-0732">Signal</keyword>
<reference evidence="3" key="1">
    <citation type="journal article" date="2014" name="Sci. Data">
        <title>Genomes of diverse isolates of the marine cyanobacterium Prochlorococcus.</title>
        <authorList>
            <person name="Biller S."/>
            <person name="Berube P."/>
            <person name="Thompson J."/>
            <person name="Kelly L."/>
            <person name="Roggensack S."/>
            <person name="Awad L."/>
            <person name="Roache-Johnson K."/>
            <person name="Ding H."/>
            <person name="Giovannoni S.J."/>
            <person name="Moore L.R."/>
            <person name="Chisholm S.W."/>
        </authorList>
    </citation>
    <scope>NUCLEOTIDE SEQUENCE [LARGE SCALE GENOMIC DNA]</scope>
    <source>
        <strain evidence="3">PAC1</strain>
    </source>
</reference>
<accession>A0A0A2C377</accession>
<evidence type="ECO:0000313" key="3">
    <source>
        <dbReference type="Proteomes" id="UP000030392"/>
    </source>
</evidence>
<feature type="signal peptide" evidence="1">
    <location>
        <begin position="1"/>
        <end position="24"/>
    </location>
</feature>
<comment type="caution">
    <text evidence="2">The sequence shown here is derived from an EMBL/GenBank/DDBJ whole genome shotgun (WGS) entry which is preliminary data.</text>
</comment>
<dbReference type="Proteomes" id="UP000030392">
    <property type="component" value="Unassembled WGS sequence"/>
</dbReference>
<dbReference type="EMBL" id="JNAX01000015">
    <property type="protein sequence ID" value="KGG19365.1"/>
    <property type="molecule type" value="Genomic_DNA"/>
</dbReference>
<proteinExistence type="predicted"/>
<organism evidence="2 3">
    <name type="scientific">Prochlorococcus marinus str. PAC1</name>
    <dbReference type="NCBI Taxonomy" id="59924"/>
    <lineage>
        <taxon>Bacteria</taxon>
        <taxon>Bacillati</taxon>
        <taxon>Cyanobacteriota</taxon>
        <taxon>Cyanophyceae</taxon>
        <taxon>Synechococcales</taxon>
        <taxon>Prochlorococcaceae</taxon>
        <taxon>Prochlorococcus</taxon>
    </lineage>
</organism>
<dbReference type="AlphaFoldDB" id="A0A0A2C377"/>
<name>A0A0A2C377_PROMR</name>
<evidence type="ECO:0000256" key="1">
    <source>
        <dbReference type="SAM" id="SignalP"/>
    </source>
</evidence>
<protein>
    <recommendedName>
        <fullName evidence="4">Nuclease</fullName>
    </recommendedName>
</protein>